<evidence type="ECO:0000259" key="3">
    <source>
        <dbReference type="Pfam" id="PF00156"/>
    </source>
</evidence>
<protein>
    <submittedName>
        <fullName evidence="4">ComF family protein</fullName>
    </submittedName>
</protein>
<evidence type="ECO:0000256" key="2">
    <source>
        <dbReference type="SAM" id="MobiDB-lite"/>
    </source>
</evidence>
<dbReference type="InterPro" id="IPR051910">
    <property type="entry name" value="ComF/GntX_DNA_util-trans"/>
</dbReference>
<reference evidence="4 5" key="1">
    <citation type="submission" date="2019-03" db="EMBL/GenBank/DDBJ databases">
        <title>Genome Sequencing and Assembly of Various Microbes Isolated from Alder Root Nodule.</title>
        <authorList>
            <person name="Swanson E."/>
            <person name="Sevigny J.L."/>
            <person name="Pesce C."/>
            <person name="Davis I."/>
            <person name="Kleiner V."/>
            <person name="Tisa L."/>
        </authorList>
    </citation>
    <scope>NUCLEOTIDE SEQUENCE [LARGE SCALE GENOMIC DNA]</scope>
    <source>
        <strain evidence="4 5">4R-31</strain>
    </source>
</reference>
<feature type="domain" description="Phosphoribosyltransferase" evidence="3">
    <location>
        <begin position="170"/>
        <end position="226"/>
    </location>
</feature>
<dbReference type="EMBL" id="SPNK01000001">
    <property type="protein sequence ID" value="TFI03225.1"/>
    <property type="molecule type" value="Genomic_DNA"/>
</dbReference>
<dbReference type="InterPro" id="IPR000836">
    <property type="entry name" value="PRTase_dom"/>
</dbReference>
<dbReference type="PANTHER" id="PTHR47505">
    <property type="entry name" value="DNA UTILIZATION PROTEIN YHGH"/>
    <property type="match status" value="1"/>
</dbReference>
<dbReference type="AlphaFoldDB" id="A0AAX2SH44"/>
<dbReference type="CDD" id="cd06223">
    <property type="entry name" value="PRTases_typeI"/>
    <property type="match status" value="1"/>
</dbReference>
<proteinExistence type="inferred from homology"/>
<comment type="caution">
    <text evidence="4">The sequence shown here is derived from an EMBL/GenBank/DDBJ whole genome shotgun (WGS) entry which is preliminary data.</text>
</comment>
<evidence type="ECO:0000256" key="1">
    <source>
        <dbReference type="ARBA" id="ARBA00008007"/>
    </source>
</evidence>
<dbReference type="Pfam" id="PF00156">
    <property type="entry name" value="Pribosyltran"/>
    <property type="match status" value="1"/>
</dbReference>
<organism evidence="4 5">
    <name type="scientific">Kocuria rhizophila</name>
    <dbReference type="NCBI Taxonomy" id="72000"/>
    <lineage>
        <taxon>Bacteria</taxon>
        <taxon>Bacillati</taxon>
        <taxon>Actinomycetota</taxon>
        <taxon>Actinomycetes</taxon>
        <taxon>Micrococcales</taxon>
        <taxon>Micrococcaceae</taxon>
        <taxon>Kocuria</taxon>
    </lineage>
</organism>
<dbReference type="SUPFAM" id="SSF53271">
    <property type="entry name" value="PRTase-like"/>
    <property type="match status" value="1"/>
</dbReference>
<accession>A0AAX2SH44</accession>
<name>A0AAX2SH44_KOCRH</name>
<evidence type="ECO:0000313" key="5">
    <source>
        <dbReference type="Proteomes" id="UP000298017"/>
    </source>
</evidence>
<sequence>MELLLPVSCAVCGAPGRTLCRPCRLVLRRCTAAPGQVTAPEVLRDQGVSVFAAGEYEHELAACLLAYKNGGRTDLAPVLGVVLGAVLAAAARDVREHGRGPLLWVPVPTSARARRRRWFDPVACLLDAAALPPGTRVHHALRHRGGTVRGARGPQKGRGRRQRARAVRGSMRAQDVRGRTCVVVDDVLTTGATMAEAVRCLTRAGAHVPAVVTIAGVRAGRSPRENSQTSDAVVREFP</sequence>
<dbReference type="Gene3D" id="3.40.50.2020">
    <property type="match status" value="1"/>
</dbReference>
<dbReference type="InterPro" id="IPR029057">
    <property type="entry name" value="PRTase-like"/>
</dbReference>
<feature type="region of interest" description="Disordered" evidence="2">
    <location>
        <begin position="144"/>
        <end position="171"/>
    </location>
</feature>
<dbReference type="PANTHER" id="PTHR47505:SF1">
    <property type="entry name" value="DNA UTILIZATION PROTEIN YHGH"/>
    <property type="match status" value="1"/>
</dbReference>
<dbReference type="RefSeq" id="WP_135009882.1">
    <property type="nucleotide sequence ID" value="NZ_JAYEXM010000004.1"/>
</dbReference>
<keyword evidence="5" id="KW-1185">Reference proteome</keyword>
<evidence type="ECO:0000313" key="4">
    <source>
        <dbReference type="EMBL" id="TFI03225.1"/>
    </source>
</evidence>
<feature type="compositionally biased region" description="Basic residues" evidence="2">
    <location>
        <begin position="155"/>
        <end position="166"/>
    </location>
</feature>
<gene>
    <name evidence="4" type="ORF">E4P33_01570</name>
</gene>
<dbReference type="Proteomes" id="UP000298017">
    <property type="component" value="Unassembled WGS sequence"/>
</dbReference>
<comment type="similarity">
    <text evidence="1">Belongs to the ComF/GntX family.</text>
</comment>